<evidence type="ECO:0000256" key="2">
    <source>
        <dbReference type="SAM" id="MobiDB-lite"/>
    </source>
</evidence>
<sequence>MYYVRWAGLEVGQHMKKKTSTLLNLDGPDKSQGSCKKHKMLTRLDRTNSPVYCLRSRNVERSLSPASKVMNTNSSKKNVTKKTSQPSCCQPKLILELTALIGSRKRKHSPYSEQPRKYISLAEAALSFQRCTPRRSDSRKTSLALSRASLNPILWEGERRGGASQPTNVSFRANKNRGVTETVDGASYRPRAHTLQAMVVRAYHPGNSKPDISPPNQTGPLSHLGPGGGADEEEVLQSPEFALQAWPISKGIMENVKGIPEKKPSLATKRFAPKLIKRRIPLKVSEDSVELIVSNGLYSLRANRPVPRLTLSFHIGSEADAKPEALIGQESVPKPPPPLKDHTCKNRCVSQIPGSAIDTLHDLIDGKTGLKPQEVFNIGVPQVCNERSTPSKRITEVKPFSFEKRDIEIQKKKDEKIKASQDESMKFTFRARPAKVLNQKPFVPKPADRSPLIPVDLVLNTETRSKIREEFNQYLKERDEHIEQLRAEVSRLKHT</sequence>
<evidence type="ECO:0000256" key="1">
    <source>
        <dbReference type="SAM" id="Coils"/>
    </source>
</evidence>
<dbReference type="AlphaFoldDB" id="A0A7R9G6D1"/>
<feature type="region of interest" description="Disordered" evidence="2">
    <location>
        <begin position="205"/>
        <end position="233"/>
    </location>
</feature>
<name>A0A7R9G6D1_TIMSH</name>
<organism evidence="3">
    <name type="scientific">Timema shepardi</name>
    <name type="common">Walking stick</name>
    <dbReference type="NCBI Taxonomy" id="629360"/>
    <lineage>
        <taxon>Eukaryota</taxon>
        <taxon>Metazoa</taxon>
        <taxon>Ecdysozoa</taxon>
        <taxon>Arthropoda</taxon>
        <taxon>Hexapoda</taxon>
        <taxon>Insecta</taxon>
        <taxon>Pterygota</taxon>
        <taxon>Neoptera</taxon>
        <taxon>Polyneoptera</taxon>
        <taxon>Phasmatodea</taxon>
        <taxon>Timematodea</taxon>
        <taxon>Timematoidea</taxon>
        <taxon>Timematidae</taxon>
        <taxon>Timema</taxon>
    </lineage>
</organism>
<protein>
    <submittedName>
        <fullName evidence="3">Uncharacterized protein</fullName>
    </submittedName>
</protein>
<proteinExistence type="predicted"/>
<accession>A0A7R9G6D1</accession>
<feature type="coiled-coil region" evidence="1">
    <location>
        <begin position="464"/>
        <end position="495"/>
    </location>
</feature>
<keyword evidence="1" id="KW-0175">Coiled coil</keyword>
<dbReference type="EMBL" id="OC009103">
    <property type="protein sequence ID" value="CAD7267398.1"/>
    <property type="molecule type" value="Genomic_DNA"/>
</dbReference>
<evidence type="ECO:0000313" key="3">
    <source>
        <dbReference type="EMBL" id="CAD7267398.1"/>
    </source>
</evidence>
<reference evidence="3" key="1">
    <citation type="submission" date="2020-11" db="EMBL/GenBank/DDBJ databases">
        <authorList>
            <person name="Tran Van P."/>
        </authorList>
    </citation>
    <scope>NUCLEOTIDE SEQUENCE</scope>
</reference>
<gene>
    <name evidence="3" type="ORF">TSIB3V08_LOCUS11405</name>
</gene>